<evidence type="ECO:0000313" key="2">
    <source>
        <dbReference type="EMBL" id="KAA6326517.1"/>
    </source>
</evidence>
<evidence type="ECO:0000256" key="1">
    <source>
        <dbReference type="SAM" id="Phobius"/>
    </source>
</evidence>
<reference evidence="2" key="1">
    <citation type="submission" date="2019-03" db="EMBL/GenBank/DDBJ databases">
        <title>Single cell metagenomics reveals metabolic interactions within the superorganism composed of flagellate Streblomastix strix and complex community of Bacteroidetes bacteria on its surface.</title>
        <authorList>
            <person name="Treitli S.C."/>
            <person name="Kolisko M."/>
            <person name="Husnik F."/>
            <person name="Keeling P."/>
            <person name="Hampl V."/>
        </authorList>
    </citation>
    <scope>NUCLEOTIDE SEQUENCE</scope>
    <source>
        <strain evidence="2">STM</strain>
    </source>
</reference>
<dbReference type="EMBL" id="SNRY01002152">
    <property type="protein sequence ID" value="KAA6326517.1"/>
    <property type="molecule type" value="Genomic_DNA"/>
</dbReference>
<keyword evidence="1" id="KW-1133">Transmembrane helix</keyword>
<feature type="transmembrane region" description="Helical" evidence="1">
    <location>
        <begin position="232"/>
        <end position="251"/>
    </location>
</feature>
<keyword evidence="1" id="KW-0812">Transmembrane</keyword>
<dbReference type="InterPro" id="IPR038770">
    <property type="entry name" value="Na+/solute_symporter_sf"/>
</dbReference>
<dbReference type="AlphaFoldDB" id="A0A5J4QX41"/>
<proteinExistence type="predicted"/>
<gene>
    <name evidence="2" type="ORF">EZS27_024386</name>
</gene>
<name>A0A5J4QX41_9ZZZZ</name>
<feature type="transmembrane region" description="Helical" evidence="1">
    <location>
        <begin position="76"/>
        <end position="96"/>
    </location>
</feature>
<accession>A0A5J4QX41</accession>
<dbReference type="Gene3D" id="1.20.1530.20">
    <property type="match status" value="1"/>
</dbReference>
<feature type="transmembrane region" description="Helical" evidence="1">
    <location>
        <begin position="25"/>
        <end position="45"/>
    </location>
</feature>
<feature type="transmembrane region" description="Helical" evidence="1">
    <location>
        <begin position="205"/>
        <end position="226"/>
    </location>
</feature>
<sequence>MFGCGKDALSITLNQSLKSTTMLKFLKNYILPLAMLTGIAGHSIFVYLSPFTPVLIFSMLLLTFCKISFSELKPTLLHVWLLLIQLIGAPAVYLLLRQFNEVVAQAAMICVICPTATSAAVITAKLGGNAASLTAYTLLVNIGVAIVVPILFPLIKPQDDISFLGAAFLILSKVFILLICPFLMAWLLQKFAPKVHDILLNLNELAFYLWAFALVIVTSQVLSSMLANPAEIQVSIPVAIITLFICCLQFFTGKTLGSVYNDRISGGQALGQKNTILAIWMAHTYLNPLAAVGPGFYVLWQNVINSWQLWMRNKKASKNGK</sequence>
<feature type="transmembrane region" description="Helical" evidence="1">
    <location>
        <begin position="161"/>
        <end position="184"/>
    </location>
</feature>
<feature type="transmembrane region" description="Helical" evidence="1">
    <location>
        <begin position="136"/>
        <end position="155"/>
    </location>
</feature>
<protein>
    <recommendedName>
        <fullName evidence="3">Transporter</fullName>
    </recommendedName>
</protein>
<keyword evidence="1" id="KW-0472">Membrane</keyword>
<feature type="transmembrane region" description="Helical" evidence="1">
    <location>
        <begin position="102"/>
        <end position="124"/>
    </location>
</feature>
<evidence type="ECO:0008006" key="3">
    <source>
        <dbReference type="Google" id="ProtNLM"/>
    </source>
</evidence>
<organism evidence="2">
    <name type="scientific">termite gut metagenome</name>
    <dbReference type="NCBI Taxonomy" id="433724"/>
    <lineage>
        <taxon>unclassified sequences</taxon>
        <taxon>metagenomes</taxon>
        <taxon>organismal metagenomes</taxon>
    </lineage>
</organism>
<comment type="caution">
    <text evidence="2">The sequence shown here is derived from an EMBL/GenBank/DDBJ whole genome shotgun (WGS) entry which is preliminary data.</text>
</comment>